<evidence type="ECO:0000256" key="1">
    <source>
        <dbReference type="SAM" id="MobiDB-lite"/>
    </source>
</evidence>
<feature type="compositionally biased region" description="Low complexity" evidence="1">
    <location>
        <begin position="1"/>
        <end position="13"/>
    </location>
</feature>
<comment type="caution">
    <text evidence="2">The sequence shown here is derived from an EMBL/GenBank/DDBJ whole genome shotgun (WGS) entry which is preliminary data.</text>
</comment>
<organism evidence="2 3">
    <name type="scientific">Streptomyces niveiscabiei</name>
    <dbReference type="NCBI Taxonomy" id="164115"/>
    <lineage>
        <taxon>Bacteria</taxon>
        <taxon>Bacillati</taxon>
        <taxon>Actinomycetota</taxon>
        <taxon>Actinomycetes</taxon>
        <taxon>Kitasatosporales</taxon>
        <taxon>Streptomycetaceae</taxon>
        <taxon>Streptomyces</taxon>
    </lineage>
</organism>
<reference evidence="2 3" key="1">
    <citation type="submission" date="2024-12" db="EMBL/GenBank/DDBJ databases">
        <title>Forecasting of Potato common scab and diversities of Pathogenic streptomyces spp. in china.</title>
        <authorList>
            <person name="Handique U."/>
            <person name="Wu J."/>
        </authorList>
    </citation>
    <scope>NUCLEOTIDE SEQUENCE [LARGE SCALE GENOMIC DNA]</scope>
    <source>
        <strain evidence="2 3">ZRIMU1530</strain>
    </source>
</reference>
<feature type="region of interest" description="Disordered" evidence="1">
    <location>
        <begin position="1"/>
        <end position="23"/>
    </location>
</feature>
<gene>
    <name evidence="2" type="ORF">ACKI18_35785</name>
</gene>
<evidence type="ECO:0000313" key="3">
    <source>
        <dbReference type="Proteomes" id="UP001631957"/>
    </source>
</evidence>
<evidence type="ECO:0008006" key="4">
    <source>
        <dbReference type="Google" id="ProtNLM"/>
    </source>
</evidence>
<sequence>MANRGTPEPSSRPTTPPHRPPRALGVPLALVLALALPLLTTACDTGSGTAPDATPRAATQSPSRPHQDGHLVFTVLSLRCGIPGVTGSHSDALPDGQFCSARLRVDNPSADFHTYAVKDQRLEGVTGRAARPDSFAMAVRRQHESIALGGHSLVEVELWYDVPRDAKVTGLRVTGDRDPASWMATTPAAHAPDGLLIPMKPLLDG</sequence>
<keyword evidence="3" id="KW-1185">Reference proteome</keyword>
<evidence type="ECO:0000313" key="2">
    <source>
        <dbReference type="EMBL" id="MFM9614035.1"/>
    </source>
</evidence>
<name>A0ABW9I113_9ACTN</name>
<dbReference type="RefSeq" id="WP_409122821.1">
    <property type="nucleotide sequence ID" value="NZ_JBJVNI010000023.1"/>
</dbReference>
<dbReference type="EMBL" id="JBJVNI010000023">
    <property type="protein sequence ID" value="MFM9614035.1"/>
    <property type="molecule type" value="Genomic_DNA"/>
</dbReference>
<feature type="region of interest" description="Disordered" evidence="1">
    <location>
        <begin position="46"/>
        <end position="68"/>
    </location>
</feature>
<proteinExistence type="predicted"/>
<protein>
    <recommendedName>
        <fullName evidence="4">Lipoprotein</fullName>
    </recommendedName>
</protein>
<accession>A0ABW9I113</accession>
<dbReference type="Proteomes" id="UP001631957">
    <property type="component" value="Unassembled WGS sequence"/>
</dbReference>